<dbReference type="Proteomes" id="UP000759537">
    <property type="component" value="Unassembled WGS sequence"/>
</dbReference>
<dbReference type="Gene3D" id="2.30.130.40">
    <property type="entry name" value="LON domain-like"/>
    <property type="match status" value="1"/>
</dbReference>
<proteinExistence type="predicted"/>
<feature type="region of interest" description="Disordered" evidence="5">
    <location>
        <begin position="121"/>
        <end position="211"/>
    </location>
</feature>
<evidence type="ECO:0000256" key="5">
    <source>
        <dbReference type="SAM" id="MobiDB-lite"/>
    </source>
</evidence>
<evidence type="ECO:0000256" key="4">
    <source>
        <dbReference type="PROSITE-ProRule" id="PRU00175"/>
    </source>
</evidence>
<dbReference type="AlphaFoldDB" id="A0A9P5N2Z8"/>
<dbReference type="SUPFAM" id="SSF88697">
    <property type="entry name" value="PUA domain-like"/>
    <property type="match status" value="1"/>
</dbReference>
<dbReference type="PANTHER" id="PTHR23327:SF42">
    <property type="entry name" value="LON PEPTIDASE N-TERMINAL DOMAIN AND RING FINGER PROTEIN C14F5.10C"/>
    <property type="match status" value="1"/>
</dbReference>
<keyword evidence="9" id="KW-1185">Reference proteome</keyword>
<dbReference type="PROSITE" id="PS51787">
    <property type="entry name" value="LON_N"/>
    <property type="match status" value="1"/>
</dbReference>
<dbReference type="Gene3D" id="1.20.58.1480">
    <property type="match status" value="1"/>
</dbReference>
<dbReference type="PANTHER" id="PTHR23327">
    <property type="entry name" value="RING FINGER PROTEIN 127"/>
    <property type="match status" value="1"/>
</dbReference>
<dbReference type="SUPFAM" id="SSF57850">
    <property type="entry name" value="RING/U-box"/>
    <property type="match status" value="1"/>
</dbReference>
<protein>
    <submittedName>
        <fullName evidence="8">LON-domain-containing protein</fullName>
    </submittedName>
</protein>
<dbReference type="PROSITE" id="PS00518">
    <property type="entry name" value="ZF_RING_1"/>
    <property type="match status" value="1"/>
</dbReference>
<evidence type="ECO:0000313" key="8">
    <source>
        <dbReference type="EMBL" id="KAF8484941.1"/>
    </source>
</evidence>
<dbReference type="InterPro" id="IPR001841">
    <property type="entry name" value="Znf_RING"/>
</dbReference>
<dbReference type="Gene3D" id="3.30.40.10">
    <property type="entry name" value="Zinc/RING finger domain, C3HC4 (zinc finger)"/>
    <property type="match status" value="1"/>
</dbReference>
<evidence type="ECO:0000256" key="3">
    <source>
        <dbReference type="ARBA" id="ARBA00022833"/>
    </source>
</evidence>
<gene>
    <name evidence="8" type="ORF">DFH94DRAFT_255327</name>
</gene>
<reference evidence="8" key="2">
    <citation type="journal article" date="2020" name="Nat. Commun.">
        <title>Large-scale genome sequencing of mycorrhizal fungi provides insights into the early evolution of symbiotic traits.</title>
        <authorList>
            <person name="Miyauchi S."/>
            <person name="Kiss E."/>
            <person name="Kuo A."/>
            <person name="Drula E."/>
            <person name="Kohler A."/>
            <person name="Sanchez-Garcia M."/>
            <person name="Morin E."/>
            <person name="Andreopoulos B."/>
            <person name="Barry K.W."/>
            <person name="Bonito G."/>
            <person name="Buee M."/>
            <person name="Carver A."/>
            <person name="Chen C."/>
            <person name="Cichocki N."/>
            <person name="Clum A."/>
            <person name="Culley D."/>
            <person name="Crous P.W."/>
            <person name="Fauchery L."/>
            <person name="Girlanda M."/>
            <person name="Hayes R.D."/>
            <person name="Keri Z."/>
            <person name="LaButti K."/>
            <person name="Lipzen A."/>
            <person name="Lombard V."/>
            <person name="Magnuson J."/>
            <person name="Maillard F."/>
            <person name="Murat C."/>
            <person name="Nolan M."/>
            <person name="Ohm R.A."/>
            <person name="Pangilinan J."/>
            <person name="Pereira M.F."/>
            <person name="Perotto S."/>
            <person name="Peter M."/>
            <person name="Pfister S."/>
            <person name="Riley R."/>
            <person name="Sitrit Y."/>
            <person name="Stielow J.B."/>
            <person name="Szollosi G."/>
            <person name="Zifcakova L."/>
            <person name="Stursova M."/>
            <person name="Spatafora J.W."/>
            <person name="Tedersoo L."/>
            <person name="Vaario L.M."/>
            <person name="Yamada A."/>
            <person name="Yan M."/>
            <person name="Wang P."/>
            <person name="Xu J."/>
            <person name="Bruns T."/>
            <person name="Baldrian P."/>
            <person name="Vilgalys R."/>
            <person name="Dunand C."/>
            <person name="Henrissat B."/>
            <person name="Grigoriev I.V."/>
            <person name="Hibbett D."/>
            <person name="Nagy L.G."/>
            <person name="Martin F.M."/>
        </authorList>
    </citation>
    <scope>NUCLEOTIDE SEQUENCE</scope>
    <source>
        <strain evidence="8">Prilba</strain>
    </source>
</reference>
<dbReference type="SMART" id="SM00184">
    <property type="entry name" value="RING"/>
    <property type="match status" value="1"/>
</dbReference>
<dbReference type="SMART" id="SM00464">
    <property type="entry name" value="LON"/>
    <property type="match status" value="1"/>
</dbReference>
<feature type="domain" description="RING-type" evidence="6">
    <location>
        <begin position="225"/>
        <end position="263"/>
    </location>
</feature>
<name>A0A9P5N2Z8_9AGAM</name>
<dbReference type="PROSITE" id="PS50089">
    <property type="entry name" value="ZF_RING_2"/>
    <property type="match status" value="1"/>
</dbReference>
<dbReference type="InterPro" id="IPR017907">
    <property type="entry name" value="Znf_RING_CS"/>
</dbReference>
<keyword evidence="2 4" id="KW-0863">Zinc-finger</keyword>
<keyword evidence="3" id="KW-0862">Zinc</keyword>
<evidence type="ECO:0000313" key="9">
    <source>
        <dbReference type="Proteomes" id="UP000759537"/>
    </source>
</evidence>
<dbReference type="InterPro" id="IPR013083">
    <property type="entry name" value="Znf_RING/FYVE/PHD"/>
</dbReference>
<evidence type="ECO:0000256" key="2">
    <source>
        <dbReference type="ARBA" id="ARBA00022771"/>
    </source>
</evidence>
<dbReference type="InterPro" id="IPR046336">
    <property type="entry name" value="Lon_prtase_N_sf"/>
</dbReference>
<dbReference type="GO" id="GO:0008270">
    <property type="term" value="F:zinc ion binding"/>
    <property type="evidence" value="ECO:0007669"/>
    <property type="project" value="UniProtKB-KW"/>
</dbReference>
<organism evidence="8 9">
    <name type="scientific">Russula ochroleuca</name>
    <dbReference type="NCBI Taxonomy" id="152965"/>
    <lineage>
        <taxon>Eukaryota</taxon>
        <taxon>Fungi</taxon>
        <taxon>Dikarya</taxon>
        <taxon>Basidiomycota</taxon>
        <taxon>Agaricomycotina</taxon>
        <taxon>Agaricomycetes</taxon>
        <taxon>Russulales</taxon>
        <taxon>Russulaceae</taxon>
        <taxon>Russula</taxon>
    </lineage>
</organism>
<dbReference type="InterPro" id="IPR015947">
    <property type="entry name" value="PUA-like_sf"/>
</dbReference>
<keyword evidence="1" id="KW-0479">Metal-binding</keyword>
<dbReference type="EMBL" id="WHVB01000003">
    <property type="protein sequence ID" value="KAF8484941.1"/>
    <property type="molecule type" value="Genomic_DNA"/>
</dbReference>
<dbReference type="Pfam" id="PF13923">
    <property type="entry name" value="zf-C3HC4_2"/>
    <property type="match status" value="1"/>
</dbReference>
<sequence length="562" mass="62440">MASLLPLLHCPLCPSRSTLTAPVTLFCGHTVCAKHVSVPAHLPSSSHLPVLLRLTPCPLPGCTAAPTPPTHFNIPASSHVTFYPAVGLPPNHDAAAFTTIPDSRTDITVNKLAMIIHRYDRQQRAQSTQRLPAVDSGSGGDSQTDEEILDTRDPSPQEFNAGSSASTGEPSSIPRQVSSDGSQQGPARMSARKRRRKRLPPPRRLDAPAQSGDPFEMELLAELTCEICLTLLYQPITSPCQHTFCSKCLHRSLDHGSRCPLCRMDLPGFSYFQDHPFNKTVMSIILKAFPEAYAERGRVIEQEERHSRLDTPIFVCQLSFPGLPTVLHFFEPRYRLMLRRCIEKPNSDPCFGMIMPPTTAGGRSSGNDFGTMLEIKSIRMLRDGRSMVETRGTYRFRIMERGTFDGYMVARIERILDYPSLYPDTSGGALSIPPPLPPILSAVPDIHTTLSAASGVTASWTPSEPGEMQELVDVCRAFLVQIQRGAAPWVVQRLNQLNNIYGPMPTDPAQFSYWMAMVLPIEDMEKAKLLPVKSPLLRLRLVVHWIEQLNSHWWFQNGCIVS</sequence>
<dbReference type="OrthoDB" id="264917at2759"/>
<dbReference type="Pfam" id="PF02190">
    <property type="entry name" value="LON_substr_bdg"/>
    <property type="match status" value="1"/>
</dbReference>
<evidence type="ECO:0000259" key="7">
    <source>
        <dbReference type="PROSITE" id="PS51787"/>
    </source>
</evidence>
<comment type="caution">
    <text evidence="8">The sequence shown here is derived from an EMBL/GenBank/DDBJ whole genome shotgun (WGS) entry which is preliminary data.</text>
</comment>
<dbReference type="CDD" id="cd16514">
    <property type="entry name" value="RING-HC_LONFs_rpt2"/>
    <property type="match status" value="1"/>
</dbReference>
<dbReference type="GO" id="GO:0061630">
    <property type="term" value="F:ubiquitin protein ligase activity"/>
    <property type="evidence" value="ECO:0007669"/>
    <property type="project" value="TreeGrafter"/>
</dbReference>
<accession>A0A9P5N2Z8</accession>
<feature type="domain" description="Lon N-terminal" evidence="7">
    <location>
        <begin position="266"/>
        <end position="550"/>
    </location>
</feature>
<feature type="compositionally biased region" description="Polar residues" evidence="5">
    <location>
        <begin position="157"/>
        <end position="185"/>
    </location>
</feature>
<feature type="compositionally biased region" description="Basic residues" evidence="5">
    <location>
        <begin position="190"/>
        <end position="201"/>
    </location>
</feature>
<evidence type="ECO:0000259" key="6">
    <source>
        <dbReference type="PROSITE" id="PS50089"/>
    </source>
</evidence>
<evidence type="ECO:0000256" key="1">
    <source>
        <dbReference type="ARBA" id="ARBA00022723"/>
    </source>
</evidence>
<reference evidence="8" key="1">
    <citation type="submission" date="2019-10" db="EMBL/GenBank/DDBJ databases">
        <authorList>
            <consortium name="DOE Joint Genome Institute"/>
            <person name="Kuo A."/>
            <person name="Miyauchi S."/>
            <person name="Kiss E."/>
            <person name="Drula E."/>
            <person name="Kohler A."/>
            <person name="Sanchez-Garcia M."/>
            <person name="Andreopoulos B."/>
            <person name="Barry K.W."/>
            <person name="Bonito G."/>
            <person name="Buee M."/>
            <person name="Carver A."/>
            <person name="Chen C."/>
            <person name="Cichocki N."/>
            <person name="Clum A."/>
            <person name="Culley D."/>
            <person name="Crous P.W."/>
            <person name="Fauchery L."/>
            <person name="Girlanda M."/>
            <person name="Hayes R."/>
            <person name="Keri Z."/>
            <person name="LaButti K."/>
            <person name="Lipzen A."/>
            <person name="Lombard V."/>
            <person name="Magnuson J."/>
            <person name="Maillard F."/>
            <person name="Morin E."/>
            <person name="Murat C."/>
            <person name="Nolan M."/>
            <person name="Ohm R."/>
            <person name="Pangilinan J."/>
            <person name="Pereira M."/>
            <person name="Perotto S."/>
            <person name="Peter M."/>
            <person name="Riley R."/>
            <person name="Sitrit Y."/>
            <person name="Stielow B."/>
            <person name="Szollosi G."/>
            <person name="Zifcakova L."/>
            <person name="Stursova M."/>
            <person name="Spatafora J.W."/>
            <person name="Tedersoo L."/>
            <person name="Vaario L.-M."/>
            <person name="Yamada A."/>
            <person name="Yan M."/>
            <person name="Wang P."/>
            <person name="Xu J."/>
            <person name="Bruns T."/>
            <person name="Baldrian P."/>
            <person name="Vilgalys R."/>
            <person name="Henrissat B."/>
            <person name="Grigoriev I.V."/>
            <person name="Hibbett D."/>
            <person name="Nagy L.G."/>
            <person name="Martin F.M."/>
        </authorList>
    </citation>
    <scope>NUCLEOTIDE SEQUENCE</scope>
    <source>
        <strain evidence="8">Prilba</strain>
    </source>
</reference>
<dbReference type="InterPro" id="IPR003111">
    <property type="entry name" value="Lon_prtase_N"/>
</dbReference>